<proteinExistence type="predicted"/>
<keyword evidence="3" id="KW-1185">Reference proteome</keyword>
<dbReference type="Proteomes" id="UP000691718">
    <property type="component" value="Unassembled WGS sequence"/>
</dbReference>
<accession>A0A8S3XAE6</accession>
<evidence type="ECO:0000259" key="1">
    <source>
        <dbReference type="Pfam" id="PF13843"/>
    </source>
</evidence>
<name>A0A8S3XAE6_PARAO</name>
<protein>
    <submittedName>
        <fullName evidence="2">(apollo) hypothetical protein</fullName>
    </submittedName>
</protein>
<dbReference type="AlphaFoldDB" id="A0A8S3XAE6"/>
<dbReference type="Pfam" id="PF13843">
    <property type="entry name" value="DDE_Tnp_1_7"/>
    <property type="match status" value="1"/>
</dbReference>
<feature type="domain" description="PiggyBac transposable element-derived protein" evidence="1">
    <location>
        <begin position="136"/>
        <end position="232"/>
    </location>
</feature>
<evidence type="ECO:0000313" key="3">
    <source>
        <dbReference type="Proteomes" id="UP000691718"/>
    </source>
</evidence>
<dbReference type="PANTHER" id="PTHR47326">
    <property type="entry name" value="TRANSPOSABLE ELEMENT TC3 TRANSPOSASE-LIKE PROTEIN"/>
    <property type="match status" value="1"/>
</dbReference>
<dbReference type="InterPro" id="IPR029526">
    <property type="entry name" value="PGBD"/>
</dbReference>
<dbReference type="OrthoDB" id="9971063at2759"/>
<comment type="caution">
    <text evidence="2">The sequence shown here is derived from an EMBL/GenBank/DDBJ whole genome shotgun (WGS) entry which is preliminary data.</text>
</comment>
<dbReference type="PANTHER" id="PTHR47326:SF1">
    <property type="entry name" value="HTH PSQ-TYPE DOMAIN-CONTAINING PROTEIN"/>
    <property type="match status" value="1"/>
</dbReference>
<dbReference type="EMBL" id="CAJQZP010000945">
    <property type="protein sequence ID" value="CAG5001868.1"/>
    <property type="molecule type" value="Genomic_DNA"/>
</dbReference>
<evidence type="ECO:0000313" key="2">
    <source>
        <dbReference type="EMBL" id="CAG5001868.1"/>
    </source>
</evidence>
<sequence>MEEEVLRLVRADPMTSIRLLSIRLNVPRITIWRILKKEGLHPYHFRRAQHLEDVDYRARSVFCSWILSQQRTNPEIVSKRQHDDGIAGQIREIPEGRLLPCYPCVVTAEGMVRTQGDPVLYQATSSGRIPVSTSQKFRTDVLGTINRRRKGIPQVIKDLNPKQLERGVSVGRHCGDIALVAWKEVKLVTVLSTYHQHEMVPGRRAGQAVLKPTVVQEYNRYMGGVDLKDQKLSVFLL</sequence>
<gene>
    <name evidence="2" type="ORF">PAPOLLO_LOCUS13999</name>
</gene>
<organism evidence="2 3">
    <name type="scientific">Parnassius apollo</name>
    <name type="common">Apollo butterfly</name>
    <name type="synonym">Papilio apollo</name>
    <dbReference type="NCBI Taxonomy" id="110799"/>
    <lineage>
        <taxon>Eukaryota</taxon>
        <taxon>Metazoa</taxon>
        <taxon>Ecdysozoa</taxon>
        <taxon>Arthropoda</taxon>
        <taxon>Hexapoda</taxon>
        <taxon>Insecta</taxon>
        <taxon>Pterygota</taxon>
        <taxon>Neoptera</taxon>
        <taxon>Endopterygota</taxon>
        <taxon>Lepidoptera</taxon>
        <taxon>Glossata</taxon>
        <taxon>Ditrysia</taxon>
        <taxon>Papilionoidea</taxon>
        <taxon>Papilionidae</taxon>
        <taxon>Parnassiinae</taxon>
        <taxon>Parnassini</taxon>
        <taxon>Parnassius</taxon>
        <taxon>Parnassius</taxon>
    </lineage>
</organism>
<reference evidence="2" key="1">
    <citation type="submission" date="2021-04" db="EMBL/GenBank/DDBJ databases">
        <authorList>
            <person name="Tunstrom K."/>
        </authorList>
    </citation>
    <scope>NUCLEOTIDE SEQUENCE</scope>
</reference>